<reference evidence="2" key="1">
    <citation type="submission" date="2014-09" db="EMBL/GenBank/DDBJ databases">
        <authorList>
            <person name="Magalhaes I.L.F."/>
            <person name="Oliveira U."/>
            <person name="Santos F.R."/>
            <person name="Vidigal T.H.D.A."/>
            <person name="Brescovit A.D."/>
            <person name="Santos A.J."/>
        </authorList>
    </citation>
    <scope>NUCLEOTIDE SEQUENCE</scope>
    <source>
        <tissue evidence="2">Shoot tissue taken approximately 20 cm above the soil surface</tissue>
    </source>
</reference>
<feature type="region of interest" description="Disordered" evidence="1">
    <location>
        <begin position="11"/>
        <end position="48"/>
    </location>
</feature>
<protein>
    <submittedName>
        <fullName evidence="2">Uncharacterized protein</fullName>
    </submittedName>
</protein>
<feature type="compositionally biased region" description="Basic residues" evidence="1">
    <location>
        <begin position="11"/>
        <end position="24"/>
    </location>
</feature>
<reference evidence="2" key="2">
    <citation type="journal article" date="2015" name="Data Brief">
        <title>Shoot transcriptome of the giant reed, Arundo donax.</title>
        <authorList>
            <person name="Barrero R.A."/>
            <person name="Guerrero F.D."/>
            <person name="Moolhuijzen P."/>
            <person name="Goolsby J.A."/>
            <person name="Tidwell J."/>
            <person name="Bellgard S.E."/>
            <person name="Bellgard M.I."/>
        </authorList>
    </citation>
    <scope>NUCLEOTIDE SEQUENCE</scope>
    <source>
        <tissue evidence="2">Shoot tissue taken approximately 20 cm above the soil surface</tissue>
    </source>
</reference>
<dbReference type="EMBL" id="GBRH01158434">
    <property type="protein sequence ID" value="JAE39462.1"/>
    <property type="molecule type" value="Transcribed_RNA"/>
</dbReference>
<sequence length="48" mass="5630">MTWGIWWSRRRRSEVKRSWRRRKMQGSSGRGIGLGSSRDGAARTPGRR</sequence>
<name>A0A0A9HRU2_ARUDO</name>
<evidence type="ECO:0000256" key="1">
    <source>
        <dbReference type="SAM" id="MobiDB-lite"/>
    </source>
</evidence>
<accession>A0A0A9HRU2</accession>
<organism evidence="2">
    <name type="scientific">Arundo donax</name>
    <name type="common">Giant reed</name>
    <name type="synonym">Donax arundinaceus</name>
    <dbReference type="NCBI Taxonomy" id="35708"/>
    <lineage>
        <taxon>Eukaryota</taxon>
        <taxon>Viridiplantae</taxon>
        <taxon>Streptophyta</taxon>
        <taxon>Embryophyta</taxon>
        <taxon>Tracheophyta</taxon>
        <taxon>Spermatophyta</taxon>
        <taxon>Magnoliopsida</taxon>
        <taxon>Liliopsida</taxon>
        <taxon>Poales</taxon>
        <taxon>Poaceae</taxon>
        <taxon>PACMAD clade</taxon>
        <taxon>Arundinoideae</taxon>
        <taxon>Arundineae</taxon>
        <taxon>Arundo</taxon>
    </lineage>
</organism>
<dbReference type="AlphaFoldDB" id="A0A0A9HRU2"/>
<evidence type="ECO:0000313" key="2">
    <source>
        <dbReference type="EMBL" id="JAE39462.1"/>
    </source>
</evidence>
<proteinExistence type="predicted"/>